<dbReference type="RefSeq" id="WP_064219575.1">
    <property type="nucleotide sequence ID" value="NZ_CP191259.1"/>
</dbReference>
<gene>
    <name evidence="2" type="ORF">A4H96_10615</name>
</gene>
<proteinExistence type="predicted"/>
<reference evidence="2 3" key="1">
    <citation type="submission" date="2016-04" db="EMBL/GenBank/DDBJ databases">
        <title>Acidithiobacillus ferrooxidans genome sequencing and assembly.</title>
        <authorList>
            <person name="Zhou Z."/>
        </authorList>
    </citation>
    <scope>NUCLEOTIDE SEQUENCE [LARGE SCALE GENOMIC DNA]</scope>
    <source>
        <strain evidence="2 3">BY0502</strain>
    </source>
</reference>
<comment type="caution">
    <text evidence="2">The sequence shown here is derived from an EMBL/GenBank/DDBJ whole genome shotgun (WGS) entry which is preliminary data.</text>
</comment>
<sequence>MSRTIIHDVFDEIDRDGLSLKETYDKLNGIHKTRVKPEIIDCIPEAGIDWHDRVLQIECFMIYIEKLAYLPYRMDDGIYVNDPFTNRSMQWWNKWINDFTPACIYSPYVQQFYQTSLSFPEQLDGRFFPLVDRICEELASMVNRYVSTLQTAMQSREFKERIRHRDDHSRRLFISAAEYVNALFERYKRMVVLRMDFNLAANAGIGLAGPLVPLLEYFGRLREEMKRRVGVFEHLAGYIAHVEYGFQKKHHVHTVLFFDGDRVRNHYALSQLIVHRWEEMTHGSGRHFNTQEKAGQYRCPAIGMVHREDQQRRQCLTYVIWYITKREQFLPYRLEDKQRLFFRGEITS</sequence>
<organism evidence="2 3">
    <name type="scientific">Acidithiobacillus ferrooxidans</name>
    <name type="common">Thiobacillus ferrooxidans</name>
    <dbReference type="NCBI Taxonomy" id="920"/>
    <lineage>
        <taxon>Bacteria</taxon>
        <taxon>Pseudomonadati</taxon>
        <taxon>Pseudomonadota</taxon>
        <taxon>Acidithiobacillia</taxon>
        <taxon>Acidithiobacillales</taxon>
        <taxon>Acidithiobacillaceae</taxon>
        <taxon>Acidithiobacillus</taxon>
    </lineage>
</organism>
<accession>A0A179BCK3</accession>
<dbReference type="OrthoDB" id="8592743at2"/>
<feature type="domain" description="YagK/YfjJ C-terminal" evidence="1">
    <location>
        <begin position="184"/>
        <end position="327"/>
    </location>
</feature>
<evidence type="ECO:0000259" key="1">
    <source>
        <dbReference type="Pfam" id="PF11726"/>
    </source>
</evidence>
<name>A0A179BCK3_ACIFR</name>
<evidence type="ECO:0000313" key="2">
    <source>
        <dbReference type="EMBL" id="OAP89428.1"/>
    </source>
</evidence>
<evidence type="ECO:0000313" key="3">
    <source>
        <dbReference type="Proteomes" id="UP000078302"/>
    </source>
</evidence>
<dbReference type="InterPro" id="IPR057271">
    <property type="entry name" value="YagK_YfjJ_C"/>
</dbReference>
<keyword evidence="3" id="KW-1185">Reference proteome</keyword>
<dbReference type="Proteomes" id="UP000078302">
    <property type="component" value="Unassembled WGS sequence"/>
</dbReference>
<dbReference type="AlphaFoldDB" id="A0A179BCK3"/>
<dbReference type="Pfam" id="PF11726">
    <property type="entry name" value="YagK_YfjJ_C"/>
    <property type="match status" value="1"/>
</dbReference>
<protein>
    <recommendedName>
        <fullName evidence="1">YagK/YfjJ C-terminal domain-containing protein</fullName>
    </recommendedName>
</protein>
<dbReference type="EMBL" id="LVXZ01000135">
    <property type="protein sequence ID" value="OAP89428.1"/>
    <property type="molecule type" value="Genomic_DNA"/>
</dbReference>